<dbReference type="InterPro" id="IPR017452">
    <property type="entry name" value="GPCR_Rhodpsn_7TM"/>
</dbReference>
<feature type="region of interest" description="Disordered" evidence="8">
    <location>
        <begin position="480"/>
        <end position="526"/>
    </location>
</feature>
<dbReference type="Gene3D" id="1.20.1070.10">
    <property type="entry name" value="Rhodopsin 7-helix transmembrane proteins"/>
    <property type="match status" value="2"/>
</dbReference>
<evidence type="ECO:0000256" key="9">
    <source>
        <dbReference type="SAM" id="Phobius"/>
    </source>
</evidence>
<dbReference type="PROSITE" id="PS00237">
    <property type="entry name" value="G_PROTEIN_RECEP_F1_1"/>
    <property type="match status" value="2"/>
</dbReference>
<evidence type="ECO:0000256" key="8">
    <source>
        <dbReference type="SAM" id="MobiDB-lite"/>
    </source>
</evidence>
<evidence type="ECO:0000256" key="5">
    <source>
        <dbReference type="ARBA" id="ARBA00022989"/>
    </source>
</evidence>
<dbReference type="SMART" id="SM01381">
    <property type="entry name" value="7TM_GPCR_Srsx"/>
    <property type="match status" value="1"/>
</dbReference>
<feature type="transmembrane region" description="Helical" evidence="9">
    <location>
        <begin position="946"/>
        <end position="967"/>
    </location>
</feature>
<evidence type="ECO:0000256" key="6">
    <source>
        <dbReference type="ARBA" id="ARBA00023136"/>
    </source>
</evidence>
<feature type="transmembrane region" description="Helical" evidence="9">
    <location>
        <begin position="1074"/>
        <end position="1095"/>
    </location>
</feature>
<dbReference type="SUPFAM" id="SSF117281">
    <property type="entry name" value="Kelch motif"/>
    <property type="match status" value="2"/>
</dbReference>
<feature type="compositionally biased region" description="Acidic residues" evidence="8">
    <location>
        <begin position="1"/>
        <end position="10"/>
    </location>
</feature>
<dbReference type="SMART" id="SM00612">
    <property type="entry name" value="Kelch"/>
    <property type="match status" value="6"/>
</dbReference>
<dbReference type="OrthoDB" id="6350321at2759"/>
<proteinExistence type="inferred from homology"/>
<keyword evidence="4" id="KW-0677">Repeat</keyword>
<feature type="transmembrane region" description="Helical" evidence="9">
    <location>
        <begin position="1367"/>
        <end position="1387"/>
    </location>
</feature>
<keyword evidence="2" id="KW-0880">Kelch repeat</keyword>
<dbReference type="InterPro" id="IPR000210">
    <property type="entry name" value="BTB/POZ_dom"/>
</dbReference>
<dbReference type="CDD" id="cd18186">
    <property type="entry name" value="BTB_POZ_ZBTB_KLHL-like"/>
    <property type="match status" value="1"/>
</dbReference>
<evidence type="ECO:0000313" key="13">
    <source>
        <dbReference type="RefSeq" id="XP_022098763.1"/>
    </source>
</evidence>
<keyword evidence="12" id="KW-1185">Reference proteome</keyword>
<keyword evidence="3 7" id="KW-0812">Transmembrane</keyword>
<reference evidence="13" key="1">
    <citation type="submission" date="2025-08" db="UniProtKB">
        <authorList>
            <consortium name="RefSeq"/>
        </authorList>
    </citation>
    <scope>IDENTIFICATION</scope>
</reference>
<feature type="region of interest" description="Disordered" evidence="8">
    <location>
        <begin position="344"/>
        <end position="397"/>
    </location>
</feature>
<dbReference type="RefSeq" id="XP_022098763.1">
    <property type="nucleotide sequence ID" value="XM_022243071.1"/>
</dbReference>
<feature type="compositionally biased region" description="Basic and acidic residues" evidence="8">
    <location>
        <begin position="384"/>
        <end position="396"/>
    </location>
</feature>
<dbReference type="Pfam" id="PF24681">
    <property type="entry name" value="Kelch_KLHDC2_KLHL20_DRC7"/>
    <property type="match status" value="1"/>
</dbReference>
<evidence type="ECO:0000259" key="10">
    <source>
        <dbReference type="PROSITE" id="PS50097"/>
    </source>
</evidence>
<feature type="compositionally biased region" description="Polar residues" evidence="8">
    <location>
        <begin position="480"/>
        <end position="499"/>
    </location>
</feature>
<dbReference type="GO" id="GO:0004930">
    <property type="term" value="F:G protein-coupled receptor activity"/>
    <property type="evidence" value="ECO:0007669"/>
    <property type="project" value="UniProtKB-KW"/>
</dbReference>
<dbReference type="SMART" id="SM00225">
    <property type="entry name" value="BTB"/>
    <property type="match status" value="1"/>
</dbReference>
<feature type="region of interest" description="Disordered" evidence="8">
    <location>
        <begin position="1"/>
        <end position="68"/>
    </location>
</feature>
<dbReference type="InterPro" id="IPR011333">
    <property type="entry name" value="SKP1/BTB/POZ_sf"/>
</dbReference>
<feature type="transmembrane region" description="Helical" evidence="9">
    <location>
        <begin position="912"/>
        <end position="934"/>
    </location>
</feature>
<dbReference type="PANTHER" id="PTHR45698">
    <property type="entry name" value="TRACE AMINE-ASSOCIATED RECEPTOR 19N-RELATED"/>
    <property type="match status" value="1"/>
</dbReference>
<keyword evidence="7" id="KW-0675">Receptor</keyword>
<dbReference type="InterPro" id="IPR011705">
    <property type="entry name" value="BACK"/>
</dbReference>
<feature type="transmembrane region" description="Helical" evidence="9">
    <location>
        <begin position="1174"/>
        <end position="1195"/>
    </location>
</feature>
<dbReference type="SUPFAM" id="SSF54695">
    <property type="entry name" value="POZ domain"/>
    <property type="match status" value="1"/>
</dbReference>
<dbReference type="SUPFAM" id="SSF81321">
    <property type="entry name" value="Family A G protein-coupled receptor-like"/>
    <property type="match status" value="2"/>
</dbReference>
<dbReference type="InterPro" id="IPR000276">
    <property type="entry name" value="GPCR_Rhodpsn"/>
</dbReference>
<dbReference type="Pfam" id="PF01344">
    <property type="entry name" value="Kelch_1"/>
    <property type="match status" value="1"/>
</dbReference>
<dbReference type="PROSITE" id="PS50097">
    <property type="entry name" value="BTB"/>
    <property type="match status" value="1"/>
</dbReference>
<protein>
    <submittedName>
        <fullName evidence="13">Uncharacterized protein LOC110983649</fullName>
    </submittedName>
</protein>
<evidence type="ECO:0000256" key="3">
    <source>
        <dbReference type="ARBA" id="ARBA00022692"/>
    </source>
</evidence>
<organism evidence="12 13">
    <name type="scientific">Acanthaster planci</name>
    <name type="common">Crown-of-thorns starfish</name>
    <dbReference type="NCBI Taxonomy" id="133434"/>
    <lineage>
        <taxon>Eukaryota</taxon>
        <taxon>Metazoa</taxon>
        <taxon>Echinodermata</taxon>
        <taxon>Eleutherozoa</taxon>
        <taxon>Asterozoa</taxon>
        <taxon>Asteroidea</taxon>
        <taxon>Valvatacea</taxon>
        <taxon>Valvatida</taxon>
        <taxon>Acanthasteridae</taxon>
        <taxon>Acanthaster</taxon>
    </lineage>
</organism>
<keyword evidence="6 9" id="KW-0472">Membrane</keyword>
<dbReference type="PANTHER" id="PTHR45698:SF1">
    <property type="entry name" value="TRACE AMINE-ASSOCIATED RECEPTOR 13C-LIKE"/>
    <property type="match status" value="1"/>
</dbReference>
<evidence type="ECO:0000256" key="1">
    <source>
        <dbReference type="ARBA" id="ARBA00004370"/>
    </source>
</evidence>
<feature type="compositionally biased region" description="Basic and acidic residues" evidence="8">
    <location>
        <begin position="36"/>
        <end position="53"/>
    </location>
</feature>
<feature type="transmembrane region" description="Helical" evidence="9">
    <location>
        <begin position="1216"/>
        <end position="1235"/>
    </location>
</feature>
<dbReference type="CDD" id="cd00637">
    <property type="entry name" value="7tm_classA_rhodopsin-like"/>
    <property type="match status" value="2"/>
</dbReference>
<feature type="transmembrane region" description="Helical" evidence="9">
    <location>
        <begin position="1135"/>
        <end position="1154"/>
    </location>
</feature>
<keyword evidence="7" id="KW-0297">G-protein coupled receptor</keyword>
<feature type="domain" description="BTB" evidence="10">
    <location>
        <begin position="93"/>
        <end position="163"/>
    </location>
</feature>
<evidence type="ECO:0000313" key="12">
    <source>
        <dbReference type="Proteomes" id="UP000694845"/>
    </source>
</evidence>
<gene>
    <name evidence="13" type="primary">LOC110983649</name>
</gene>
<dbReference type="Gene3D" id="1.25.40.420">
    <property type="match status" value="1"/>
</dbReference>
<comment type="subcellular location">
    <subcellularLocation>
        <location evidence="1">Membrane</location>
    </subcellularLocation>
</comment>
<dbReference type="Proteomes" id="UP000694845">
    <property type="component" value="Unplaced"/>
</dbReference>
<feature type="compositionally biased region" description="Low complexity" evidence="8">
    <location>
        <begin position="367"/>
        <end position="380"/>
    </location>
</feature>
<evidence type="ECO:0000256" key="2">
    <source>
        <dbReference type="ARBA" id="ARBA00022441"/>
    </source>
</evidence>
<feature type="domain" description="G-protein coupled receptors family 1 profile" evidence="11">
    <location>
        <begin position="925"/>
        <end position="1192"/>
    </location>
</feature>
<dbReference type="InterPro" id="IPR006652">
    <property type="entry name" value="Kelch_1"/>
</dbReference>
<dbReference type="PROSITE" id="PS50262">
    <property type="entry name" value="G_PROTEIN_RECEP_F1_2"/>
    <property type="match status" value="2"/>
</dbReference>
<dbReference type="InterPro" id="IPR015915">
    <property type="entry name" value="Kelch-typ_b-propeller"/>
</dbReference>
<feature type="transmembrane region" description="Helical" evidence="9">
    <location>
        <begin position="1449"/>
        <end position="1475"/>
    </location>
</feature>
<feature type="transmembrane region" description="Helical" evidence="9">
    <location>
        <begin position="1033"/>
        <end position="1054"/>
    </location>
</feature>
<dbReference type="Pfam" id="PF07707">
    <property type="entry name" value="BACK"/>
    <property type="match status" value="1"/>
</dbReference>
<keyword evidence="7" id="KW-0807">Transducer</keyword>
<sequence length="1607" mass="178885">MDGAESDGSEDYYSASELTQPIRGCRATVSPGENPPAERRARGIVKDVNDQTAKKKRRRERHNSKITEQSPVVHHALNGMNTLYVFWANEKLCDVIVVADGEEFLAHGVVLATHSDFFLRLLLRRQTGPVASPYRVTLGSLVSVSGFRKILHYMYTAEMELTWASVCETLQVACALKVTRVVQLAQEFLQSYDIENCLTALSAATQAHLTLLSVRIHKFVTENFLAVSRTREFRQCPADAIASLLADDSLNVSSELDVLTAAKNWIHANGEEGIKSAPVIMRQVRLHQIPSDELAKHIEMDNDLMQIPEVRSRVMPVHIKRHSPPAASANALVGSTAEDITTEAQEDAPALSVTDEDVKKTKVINQSTSSSVPSSSPKPSQYMGERHAAESDEHPEAALVGPALKQRNDAETRLKEAQIIEQSFPSQKSTLTSWDSFRPISDTNVTKPTLKQQSSIETTWKKLKPLEGEPDEVRKAIIVQSSPTVGDSSPKPQRDTSSPIPLPVPDTKDGKSLTLSNMKTPTSPRKFATHFHAPRLTSDYRITASNPKALTSGPVAWPVTKLMERRQKPDVILAVGGVAKSGESEIAGRMVEAFLLDKNEWHELERMPAPRNHHVVHFLNGFVYVVGGSDPHSEGEEFLKPVNSVLKYDIRIGKWSEAHPMNSARIFHEVTALFGQLYVVGGQDQEGRTLATVECYSPNSDRWHYVAPLPSARYGVAVTVYRGRIWVAGGFPEEQLAEASAVPRDVICYNPFRNEWSSMTPLRVPRCHASLLEIANKLYMIGGFVGDSSASDEKSQSVSTIETYNESSEDWDFVADLWQGRHDANTVTLGDKAYIIGGMEDENEDPLPNVECFDPVAMSWVRGLKSLSTARFGHACCVVPSDVLIKWPKACDGDAPTNDWGVDKVAGSDLVLALYGVICVVGVTGNLLVCIVLLRVRSLRSNTSDFLVHLSLVDLMVCVLVIPYKILPPLSQSPPPNPTIWGQFRCRLYVSQYLFWACAVTSVFNLIMVNLERFAAIVHPHEYKRIFATRNKFLMIVSCWILAFLTKSFILFLYEEDPASGCRFLGWPSKGFQAAIGVCNFTFNLFAPFVLMISVQWKVISTLKKQAKALTAQTAILDLNPTDRRKMWQLRVTQILVRTLLAFGLTFAACWAPNQFMFLLYNLGVQFSFASPVYHFGVILAVCNSCVNPIIYTMTNQQFRIGIRMAFGMEKQSAQVVDGTTATSGMVTLSTRLVLAPGTWRTESNLTWLQMDGNFSDTHCNQSSSIPPENFPDDSNEANALGMVVLAAFSVICAVGLIGNLLVCIVLLRVRSLRSNTSDFLVHLSVVDLGVCMLVIPSKIVLPLIRPLSPKPDFWGQLRCRVYTGEYLFWVCALTSVFSLVTVNLERFVAIIHPHRYKKVFGSRRNKLLIIMSCWILAALCKSFIVFLYDEDAALGCRFLGWPTSGWRAGIGLFNFTANLLAPFVLMVCAQVKVISTLKKQMRILNGRIGSSDLLLQPIERRKMWQLRATQTLARTLLAFVCTFALCWFPDQFMFLLYSFGVQLSFTSPLYHFGVILAVCNSCVNPIIYTMTNQQFRKGIRAAFCMRTSARVGERKTNTSKIVSVIM</sequence>
<feature type="transmembrane region" description="Helical" evidence="9">
    <location>
        <begin position="1320"/>
        <end position="1345"/>
    </location>
</feature>
<feature type="compositionally biased region" description="Polar residues" evidence="8">
    <location>
        <begin position="513"/>
        <end position="523"/>
    </location>
</feature>
<feature type="domain" description="G-protein coupled receptors family 1 profile" evidence="11">
    <location>
        <begin position="1299"/>
        <end position="1569"/>
    </location>
</feature>
<feature type="compositionally biased region" description="Basic residues" evidence="8">
    <location>
        <begin position="54"/>
        <end position="64"/>
    </location>
</feature>
<dbReference type="GeneID" id="110983649"/>
<feature type="transmembrane region" description="Helical" evidence="9">
    <location>
        <begin position="1550"/>
        <end position="1571"/>
    </location>
</feature>
<evidence type="ECO:0000256" key="4">
    <source>
        <dbReference type="ARBA" id="ARBA00022737"/>
    </source>
</evidence>
<dbReference type="Gene3D" id="2.120.10.80">
    <property type="entry name" value="Kelch-type beta propeller"/>
    <property type="match status" value="2"/>
</dbReference>
<keyword evidence="5 9" id="KW-1133">Transmembrane helix</keyword>
<dbReference type="SMART" id="SM00875">
    <property type="entry name" value="BACK"/>
    <property type="match status" value="1"/>
</dbReference>
<dbReference type="KEGG" id="aplc:110983649"/>
<evidence type="ECO:0000259" key="11">
    <source>
        <dbReference type="PROSITE" id="PS50262"/>
    </source>
</evidence>
<dbReference type="Pfam" id="PF00001">
    <property type="entry name" value="7tm_1"/>
    <property type="match status" value="2"/>
</dbReference>
<feature type="transmembrane region" description="Helical" evidence="9">
    <location>
        <begin position="993"/>
        <end position="1012"/>
    </location>
</feature>
<accession>A0A8B7YZI6</accession>
<feature type="transmembrane region" description="Helical" evidence="9">
    <location>
        <begin position="1408"/>
        <end position="1429"/>
    </location>
</feature>
<dbReference type="Pfam" id="PF00651">
    <property type="entry name" value="BTB"/>
    <property type="match status" value="1"/>
</dbReference>
<comment type="similarity">
    <text evidence="7">Belongs to the G-protein coupled receptor 1 family.</text>
</comment>
<dbReference type="GO" id="GO:0016020">
    <property type="term" value="C:membrane"/>
    <property type="evidence" value="ECO:0007669"/>
    <property type="project" value="UniProtKB-SubCell"/>
</dbReference>
<feature type="transmembrane region" description="Helical" evidence="9">
    <location>
        <begin position="1512"/>
        <end position="1538"/>
    </location>
</feature>
<name>A0A8B7YZI6_ACAPL</name>
<feature type="transmembrane region" description="Helical" evidence="9">
    <location>
        <begin position="1280"/>
        <end position="1308"/>
    </location>
</feature>
<evidence type="ECO:0000256" key="7">
    <source>
        <dbReference type="RuleBase" id="RU000688"/>
    </source>
</evidence>
<dbReference type="Gene3D" id="3.30.710.10">
    <property type="entry name" value="Potassium Channel Kv1.1, Chain A"/>
    <property type="match status" value="1"/>
</dbReference>
<dbReference type="PRINTS" id="PR00237">
    <property type="entry name" value="GPCRRHODOPSN"/>
</dbReference>